<dbReference type="VEuPathDB" id="FungiDB:SPPG_04280"/>
<comment type="similarity">
    <text evidence="2 6">Belongs to the OXA1/ALB3/YidC family.</text>
</comment>
<dbReference type="OMA" id="WQRKRIV"/>
<keyword evidence="4" id="KW-1133">Transmembrane helix</keyword>
<evidence type="ECO:0000256" key="3">
    <source>
        <dbReference type="ARBA" id="ARBA00022692"/>
    </source>
</evidence>
<evidence type="ECO:0000313" key="8">
    <source>
        <dbReference type="EMBL" id="KND01190.1"/>
    </source>
</evidence>
<dbReference type="Pfam" id="PF02096">
    <property type="entry name" value="60KD_IMP"/>
    <property type="match status" value="1"/>
</dbReference>
<dbReference type="eggNOG" id="KOG1239">
    <property type="taxonomic scope" value="Eukaryota"/>
</dbReference>
<dbReference type="STRING" id="645134.A0A0L0HJY1"/>
<dbReference type="InterPro" id="IPR028055">
    <property type="entry name" value="YidC/Oxa/ALB_C"/>
</dbReference>
<dbReference type="Proteomes" id="UP000053201">
    <property type="component" value="Unassembled WGS sequence"/>
</dbReference>
<dbReference type="GeneID" id="27687738"/>
<evidence type="ECO:0000256" key="6">
    <source>
        <dbReference type="RuleBase" id="RU003945"/>
    </source>
</evidence>
<dbReference type="EMBL" id="KQ257455">
    <property type="protein sequence ID" value="KND01190.1"/>
    <property type="molecule type" value="Genomic_DNA"/>
</dbReference>
<dbReference type="InterPro" id="IPR001708">
    <property type="entry name" value="YidC/ALB3/OXA1/COX18"/>
</dbReference>
<keyword evidence="9" id="KW-1185">Reference proteome</keyword>
<dbReference type="GO" id="GO:0005743">
    <property type="term" value="C:mitochondrial inner membrane"/>
    <property type="evidence" value="ECO:0007669"/>
    <property type="project" value="TreeGrafter"/>
</dbReference>
<keyword evidence="3 6" id="KW-0812">Transmembrane</keyword>
<dbReference type="PANTHER" id="PTHR12428">
    <property type="entry name" value="OXA1"/>
    <property type="match status" value="1"/>
</dbReference>
<dbReference type="AlphaFoldDB" id="A0A0L0HJY1"/>
<reference evidence="8 9" key="1">
    <citation type="submission" date="2009-08" db="EMBL/GenBank/DDBJ databases">
        <title>The Genome Sequence of Spizellomyces punctatus strain DAOM BR117.</title>
        <authorList>
            <consortium name="The Broad Institute Genome Sequencing Platform"/>
            <person name="Russ C."/>
            <person name="Cuomo C."/>
            <person name="Shea T."/>
            <person name="Young S.K."/>
            <person name="Zeng Q."/>
            <person name="Koehrsen M."/>
            <person name="Haas B."/>
            <person name="Borodovsky M."/>
            <person name="Guigo R."/>
            <person name="Alvarado L."/>
            <person name="Berlin A."/>
            <person name="Bochicchio J."/>
            <person name="Borenstein D."/>
            <person name="Chapman S."/>
            <person name="Chen Z."/>
            <person name="Engels R."/>
            <person name="Freedman E."/>
            <person name="Gellesch M."/>
            <person name="Goldberg J."/>
            <person name="Griggs A."/>
            <person name="Gujja S."/>
            <person name="Heiman D."/>
            <person name="Hepburn T."/>
            <person name="Howarth C."/>
            <person name="Jen D."/>
            <person name="Larson L."/>
            <person name="Lewis B."/>
            <person name="Mehta T."/>
            <person name="Park D."/>
            <person name="Pearson M."/>
            <person name="Roberts A."/>
            <person name="Saif S."/>
            <person name="Shenoy N."/>
            <person name="Sisk P."/>
            <person name="Stolte C."/>
            <person name="Sykes S."/>
            <person name="Thomson T."/>
            <person name="Walk T."/>
            <person name="White J."/>
            <person name="Yandava C."/>
            <person name="Burger G."/>
            <person name="Gray M.W."/>
            <person name="Holland P.W.H."/>
            <person name="King N."/>
            <person name="Lang F.B.F."/>
            <person name="Roger A.J."/>
            <person name="Ruiz-Trillo I."/>
            <person name="Lander E."/>
            <person name="Nusbaum C."/>
        </authorList>
    </citation>
    <scope>NUCLEOTIDE SEQUENCE [LARGE SCALE GENOMIC DNA]</scope>
    <source>
        <strain evidence="8 9">DAOM BR117</strain>
    </source>
</reference>
<name>A0A0L0HJY1_SPIPD</name>
<dbReference type="PANTHER" id="PTHR12428:SF65">
    <property type="entry name" value="CYTOCHROME C OXIDASE ASSEMBLY PROTEIN COX18, MITOCHONDRIAL"/>
    <property type="match status" value="1"/>
</dbReference>
<feature type="domain" description="Membrane insertase YidC/Oxa/ALB C-terminal" evidence="7">
    <location>
        <begin position="92"/>
        <end position="304"/>
    </location>
</feature>
<dbReference type="InParanoid" id="A0A0L0HJY1"/>
<dbReference type="RefSeq" id="XP_016609229.1">
    <property type="nucleotide sequence ID" value="XM_016752523.1"/>
</dbReference>
<dbReference type="GO" id="GO:0032977">
    <property type="term" value="F:membrane insertase activity"/>
    <property type="evidence" value="ECO:0007669"/>
    <property type="project" value="InterPro"/>
</dbReference>
<dbReference type="OrthoDB" id="2148490at2759"/>
<evidence type="ECO:0000256" key="5">
    <source>
        <dbReference type="ARBA" id="ARBA00023136"/>
    </source>
</evidence>
<proteinExistence type="inferred from homology"/>
<evidence type="ECO:0000256" key="1">
    <source>
        <dbReference type="ARBA" id="ARBA00004141"/>
    </source>
</evidence>
<dbReference type="CDD" id="cd20069">
    <property type="entry name" value="5TM_Oxa1-like"/>
    <property type="match status" value="1"/>
</dbReference>
<dbReference type="GO" id="GO:0033617">
    <property type="term" value="P:mitochondrial respiratory chain complex IV assembly"/>
    <property type="evidence" value="ECO:0007669"/>
    <property type="project" value="TreeGrafter"/>
</dbReference>
<evidence type="ECO:0000313" key="9">
    <source>
        <dbReference type="Proteomes" id="UP000053201"/>
    </source>
</evidence>
<evidence type="ECO:0000256" key="2">
    <source>
        <dbReference type="ARBA" id="ARBA00009877"/>
    </source>
</evidence>
<evidence type="ECO:0000259" key="7">
    <source>
        <dbReference type="Pfam" id="PF02096"/>
    </source>
</evidence>
<keyword evidence="5" id="KW-0472">Membrane</keyword>
<gene>
    <name evidence="8" type="ORF">SPPG_04280</name>
</gene>
<organism evidence="8 9">
    <name type="scientific">Spizellomyces punctatus (strain DAOM BR117)</name>
    <dbReference type="NCBI Taxonomy" id="645134"/>
    <lineage>
        <taxon>Eukaryota</taxon>
        <taxon>Fungi</taxon>
        <taxon>Fungi incertae sedis</taxon>
        <taxon>Chytridiomycota</taxon>
        <taxon>Chytridiomycota incertae sedis</taxon>
        <taxon>Chytridiomycetes</taxon>
        <taxon>Spizellomycetales</taxon>
        <taxon>Spizellomycetaceae</taxon>
        <taxon>Spizellomyces</taxon>
    </lineage>
</organism>
<evidence type="ECO:0000256" key="4">
    <source>
        <dbReference type="ARBA" id="ARBA00022989"/>
    </source>
</evidence>
<sequence>MQYLVQTSEIAAGKAMLSRTFGPSRRCAFLPAKILQCTRALKPQRPAGAPWLPTTIFAAATPIGTDPSFSFSPIAFIETALTQVHSVTGFPWWLTIVSCTVALRATCTLPLAIQQRRRVARLAELQPILKAWEGTFRQQMKAQRGSRSLLALNKAQITYKQKVRELYRTYNCHPIKTIILPWVQIPLWITASLALRRMAAFPAPWLETPMAAIEGFTTGGTAWFVDLAAPDPTMIVPLTIGFLHLMNVELNKSIVNLGGRKDHPLMTFLFRCLSIVIIPVATQVPMALSLYWATSAAFSTTQNIGFWLLKRYRNAP</sequence>
<protein>
    <recommendedName>
        <fullName evidence="7">Membrane insertase YidC/Oxa/ALB C-terminal domain-containing protein</fullName>
    </recommendedName>
</protein>
<comment type="subcellular location">
    <subcellularLocation>
        <location evidence="1 6">Membrane</location>
        <topology evidence="1 6">Multi-pass membrane protein</topology>
    </subcellularLocation>
</comment>
<accession>A0A0L0HJY1</accession>
<dbReference type="GO" id="GO:0032979">
    <property type="term" value="P:protein insertion into mitochondrial inner membrane from matrix"/>
    <property type="evidence" value="ECO:0007669"/>
    <property type="project" value="TreeGrafter"/>
</dbReference>